<name>A0A9P0F295_BEMTA</name>
<evidence type="ECO:0000256" key="1">
    <source>
        <dbReference type="ARBA" id="ARBA00013201"/>
    </source>
</evidence>
<dbReference type="Pfam" id="PF03403">
    <property type="entry name" value="PAF-AH_p_II"/>
    <property type="match status" value="1"/>
</dbReference>
<sequence length="391" mass="44940">MTEYSKEGCFVRFYYPTNIPIGDIKKEQSRWVRWMPHPNYEEGFASVVSLWLSVLKWAIWFFSGGNLHIPVVYKGAPLERAIKEKFKTVIFSHGFGASRFVCSTFCCELASRGFVVASVEHRDNSACATYYFESEEAKNNDTCTWIRHKKLEVGPKHYAERRTQIAIRSKECSQALDLLHSLNSDSVTNILDSSTFLNDFKGRLDLSSPTISGHSFGGATCLQTLYNDERFHRGVILDCWMFPLKDETHIVVKQPLLFLNSQTFHIKQNLTAMERVIKEPADAIRSVFTVKNTTHESQTDTPLVWGYWLDLFMKKLSPELALRIQNHLALVFLHQQLGLDPINDVGSSERFLSEHKNVLVEGLVNRFAQPAVHKFHPLFLVHFFNPFATKR</sequence>
<keyword evidence="8" id="KW-1185">Reference proteome</keyword>
<dbReference type="EC" id="3.1.1.47" evidence="1 5"/>
<evidence type="ECO:0000256" key="6">
    <source>
        <dbReference type="PIRSR" id="PIRSR018169-1"/>
    </source>
</evidence>
<dbReference type="SUPFAM" id="SSF53474">
    <property type="entry name" value="alpha/beta-Hydrolases"/>
    <property type="match status" value="1"/>
</dbReference>
<dbReference type="InterPro" id="IPR016715">
    <property type="entry name" value="PAF_acetylhydro_eukaryote"/>
</dbReference>
<keyword evidence="3 5" id="KW-0442">Lipid degradation</keyword>
<dbReference type="AlphaFoldDB" id="A0A9P0F295"/>
<dbReference type="PIRSF" id="PIRSF018169">
    <property type="entry name" value="PAF_acetylhydrolase"/>
    <property type="match status" value="1"/>
</dbReference>
<dbReference type="Gene3D" id="3.40.50.1820">
    <property type="entry name" value="alpha/beta hydrolase"/>
    <property type="match status" value="1"/>
</dbReference>
<dbReference type="EMBL" id="OU963864">
    <property type="protein sequence ID" value="CAH0386634.1"/>
    <property type="molecule type" value="Genomic_DNA"/>
</dbReference>
<feature type="active site" description="Nucleophile" evidence="6">
    <location>
        <position position="215"/>
    </location>
</feature>
<dbReference type="PANTHER" id="PTHR10272:SF0">
    <property type="entry name" value="PLATELET-ACTIVATING FACTOR ACETYLHYDROLASE"/>
    <property type="match status" value="1"/>
</dbReference>
<protein>
    <recommendedName>
        <fullName evidence="1 5">1-alkyl-2-acetylglycerophosphocholine esterase</fullName>
        <ecNumber evidence="1 5">3.1.1.47</ecNumber>
    </recommendedName>
</protein>
<evidence type="ECO:0000313" key="8">
    <source>
        <dbReference type="Proteomes" id="UP001152759"/>
    </source>
</evidence>
<keyword evidence="4 5" id="KW-0443">Lipid metabolism</keyword>
<accession>A0A9P0F295</accession>
<feature type="active site" description="Charge relay system" evidence="6">
    <location>
        <position position="238"/>
    </location>
</feature>
<keyword evidence="2 5" id="KW-0378">Hydrolase</keyword>
<organism evidence="7 8">
    <name type="scientific">Bemisia tabaci</name>
    <name type="common">Sweetpotato whitefly</name>
    <name type="synonym">Aleurodes tabaci</name>
    <dbReference type="NCBI Taxonomy" id="7038"/>
    <lineage>
        <taxon>Eukaryota</taxon>
        <taxon>Metazoa</taxon>
        <taxon>Ecdysozoa</taxon>
        <taxon>Arthropoda</taxon>
        <taxon>Hexapoda</taxon>
        <taxon>Insecta</taxon>
        <taxon>Pterygota</taxon>
        <taxon>Neoptera</taxon>
        <taxon>Paraneoptera</taxon>
        <taxon>Hemiptera</taxon>
        <taxon>Sternorrhyncha</taxon>
        <taxon>Aleyrodoidea</taxon>
        <taxon>Aleyrodidae</taxon>
        <taxon>Aleyrodinae</taxon>
        <taxon>Bemisia</taxon>
    </lineage>
</organism>
<feature type="active site" description="Charge relay system" evidence="6">
    <location>
        <position position="295"/>
    </location>
</feature>
<dbReference type="InterPro" id="IPR029058">
    <property type="entry name" value="AB_hydrolase_fold"/>
</dbReference>
<evidence type="ECO:0000256" key="2">
    <source>
        <dbReference type="ARBA" id="ARBA00022801"/>
    </source>
</evidence>
<dbReference type="PANTHER" id="PTHR10272">
    <property type="entry name" value="PLATELET-ACTIVATING FACTOR ACETYLHYDROLASE"/>
    <property type="match status" value="1"/>
</dbReference>
<evidence type="ECO:0000256" key="4">
    <source>
        <dbReference type="ARBA" id="ARBA00023098"/>
    </source>
</evidence>
<proteinExistence type="predicted"/>
<dbReference type="Proteomes" id="UP001152759">
    <property type="component" value="Chromosome 3"/>
</dbReference>
<dbReference type="GO" id="GO:0016042">
    <property type="term" value="P:lipid catabolic process"/>
    <property type="evidence" value="ECO:0007669"/>
    <property type="project" value="UniProtKB-KW"/>
</dbReference>
<comment type="catalytic activity">
    <reaction evidence="5">
        <text>a 1-O-alkyl-2-acetyl-sn-glycero-3-phosphocholine + H2O = a 1-O-alkyl-sn-glycero-3-phosphocholine + acetate + H(+)</text>
        <dbReference type="Rhea" id="RHEA:17777"/>
        <dbReference type="ChEBI" id="CHEBI:15377"/>
        <dbReference type="ChEBI" id="CHEBI:15378"/>
        <dbReference type="ChEBI" id="CHEBI:30089"/>
        <dbReference type="ChEBI" id="CHEBI:30909"/>
        <dbReference type="ChEBI" id="CHEBI:36707"/>
        <dbReference type="EC" id="3.1.1.47"/>
    </reaction>
</comment>
<evidence type="ECO:0000256" key="3">
    <source>
        <dbReference type="ARBA" id="ARBA00022963"/>
    </source>
</evidence>
<evidence type="ECO:0000313" key="7">
    <source>
        <dbReference type="EMBL" id="CAH0386634.1"/>
    </source>
</evidence>
<dbReference type="GO" id="GO:0003847">
    <property type="term" value="F:1-alkyl-2-acetylglycerophosphocholine esterase activity"/>
    <property type="evidence" value="ECO:0007669"/>
    <property type="project" value="UniProtKB-UniRule"/>
</dbReference>
<reference evidence="7" key="1">
    <citation type="submission" date="2021-12" db="EMBL/GenBank/DDBJ databases">
        <authorList>
            <person name="King R."/>
        </authorList>
    </citation>
    <scope>NUCLEOTIDE SEQUENCE</scope>
</reference>
<evidence type="ECO:0000256" key="5">
    <source>
        <dbReference type="PIRNR" id="PIRNR018169"/>
    </source>
</evidence>
<dbReference type="KEGG" id="btab:109031144"/>
<gene>
    <name evidence="7" type="ORF">BEMITA_LOCUS5723</name>
</gene>